<dbReference type="SMART" id="SM00107">
    <property type="entry name" value="BTK"/>
    <property type="match status" value="1"/>
</dbReference>
<dbReference type="InterPro" id="IPR001849">
    <property type="entry name" value="PH_domain"/>
</dbReference>
<dbReference type="GO" id="GO:0035556">
    <property type="term" value="P:intracellular signal transduction"/>
    <property type="evidence" value="ECO:0007669"/>
    <property type="project" value="InterPro"/>
</dbReference>
<keyword evidence="2 4" id="KW-0863">Zinc-finger</keyword>
<dbReference type="Pfam" id="PF00169">
    <property type="entry name" value="PH"/>
    <property type="match status" value="1"/>
</dbReference>
<reference evidence="6" key="1">
    <citation type="submission" date="2025-08" db="UniProtKB">
        <authorList>
            <consortium name="Ensembl"/>
        </authorList>
    </citation>
    <scope>IDENTIFICATION</scope>
</reference>
<evidence type="ECO:0000313" key="7">
    <source>
        <dbReference type="Proteomes" id="UP000261540"/>
    </source>
</evidence>
<accession>A0A3B3S3H9</accession>
<dbReference type="GO" id="GO:0008270">
    <property type="term" value="F:zinc ion binding"/>
    <property type="evidence" value="ECO:0007669"/>
    <property type="project" value="UniProtKB-KW"/>
</dbReference>
<sequence>MRKRAWGRKCCGLKSFQKKWFRLTNHEFIYRKNKGTVDVYCTSLFKPCIIYSCNLCLIGNTVMQLFFNLHLALNPSPLPSGSGMLHRIPVENILAVERLEEESFNKKNMFQVIQPERTLYIQATNCVEARDWINILTKVSQSNRQRLSTYHPLAFLDDLWPCCGLAADSAPGCTPCTGVLPDNIELDIDGDRETERIFCLFSRYMDRLEKMQEACGSKAVYHGLELNDDFIIDDPQETYKTLKQIMAFVRLLKLEHAQYKREKFRKTRYGSEEYPIGDSNFQCFITQLSENSAHGI</sequence>
<evidence type="ECO:0000256" key="4">
    <source>
        <dbReference type="PROSITE-ProRule" id="PRU00432"/>
    </source>
</evidence>
<feature type="domain" description="PH" evidence="5">
    <location>
        <begin position="1"/>
        <end position="141"/>
    </location>
</feature>
<dbReference type="Proteomes" id="UP000261540">
    <property type="component" value="Unplaced"/>
</dbReference>
<name>A0A3B3S3H9_9TELE</name>
<dbReference type="InterPro" id="IPR011993">
    <property type="entry name" value="PH-like_dom_sf"/>
</dbReference>
<evidence type="ECO:0000259" key="5">
    <source>
        <dbReference type="PROSITE" id="PS50003"/>
    </source>
</evidence>
<dbReference type="PANTHER" id="PTHR10194">
    <property type="entry name" value="RAS GTPASE-ACTIVATING PROTEINS"/>
    <property type="match status" value="1"/>
</dbReference>
<dbReference type="GeneTree" id="ENSGT00940000157953"/>
<keyword evidence="3" id="KW-0862">Zinc</keyword>
<evidence type="ECO:0000313" key="6">
    <source>
        <dbReference type="Ensembl" id="ENSPKIP00000025078.1"/>
    </source>
</evidence>
<dbReference type="PROSITE" id="PS50003">
    <property type="entry name" value="PH_DOMAIN"/>
    <property type="match status" value="1"/>
</dbReference>
<dbReference type="Pfam" id="PF00779">
    <property type="entry name" value="BTK"/>
    <property type="match status" value="1"/>
</dbReference>
<evidence type="ECO:0000256" key="1">
    <source>
        <dbReference type="ARBA" id="ARBA00022723"/>
    </source>
</evidence>
<dbReference type="PANTHER" id="PTHR10194:SF53">
    <property type="entry name" value="RAS GTPASE-ACTIVATING PROTEIN 3"/>
    <property type="match status" value="1"/>
</dbReference>
<dbReference type="InterPro" id="IPR001562">
    <property type="entry name" value="Znf_Btk_motif"/>
</dbReference>
<organism evidence="6 7">
    <name type="scientific">Paramormyrops kingsleyae</name>
    <dbReference type="NCBI Taxonomy" id="1676925"/>
    <lineage>
        <taxon>Eukaryota</taxon>
        <taxon>Metazoa</taxon>
        <taxon>Chordata</taxon>
        <taxon>Craniata</taxon>
        <taxon>Vertebrata</taxon>
        <taxon>Euteleostomi</taxon>
        <taxon>Actinopterygii</taxon>
        <taxon>Neopterygii</taxon>
        <taxon>Teleostei</taxon>
        <taxon>Osteoglossocephala</taxon>
        <taxon>Osteoglossomorpha</taxon>
        <taxon>Osteoglossiformes</taxon>
        <taxon>Mormyridae</taxon>
        <taxon>Paramormyrops</taxon>
    </lineage>
</organism>
<dbReference type="PROSITE" id="PS51113">
    <property type="entry name" value="ZF_BTK"/>
    <property type="match status" value="1"/>
</dbReference>
<protein>
    <recommendedName>
        <fullName evidence="5">PH domain-containing protein</fullName>
    </recommendedName>
</protein>
<keyword evidence="1" id="KW-0479">Metal-binding</keyword>
<evidence type="ECO:0000256" key="3">
    <source>
        <dbReference type="ARBA" id="ARBA00022833"/>
    </source>
</evidence>
<reference evidence="6" key="2">
    <citation type="submission" date="2025-09" db="UniProtKB">
        <authorList>
            <consortium name="Ensembl"/>
        </authorList>
    </citation>
    <scope>IDENTIFICATION</scope>
</reference>
<dbReference type="STRING" id="1676925.ENSPKIP00000025078"/>
<keyword evidence="7" id="KW-1185">Reference proteome</keyword>
<dbReference type="SUPFAM" id="SSF50729">
    <property type="entry name" value="PH domain-like"/>
    <property type="match status" value="1"/>
</dbReference>
<dbReference type="Gene3D" id="2.30.29.30">
    <property type="entry name" value="Pleckstrin-homology domain (PH domain)/Phosphotyrosine-binding domain (PTB)"/>
    <property type="match status" value="1"/>
</dbReference>
<evidence type="ECO:0000256" key="2">
    <source>
        <dbReference type="ARBA" id="ARBA00022771"/>
    </source>
</evidence>
<proteinExistence type="predicted"/>
<dbReference type="SMART" id="SM00233">
    <property type="entry name" value="PH"/>
    <property type="match status" value="1"/>
</dbReference>
<dbReference type="Ensembl" id="ENSPKIT00000005800.1">
    <property type="protein sequence ID" value="ENSPKIP00000025078.1"/>
    <property type="gene ID" value="ENSPKIG00000008083.1"/>
</dbReference>
<dbReference type="InterPro" id="IPR039360">
    <property type="entry name" value="Ras_GTPase"/>
</dbReference>
<dbReference type="AlphaFoldDB" id="A0A3B3S3H9"/>